<feature type="compositionally biased region" description="Polar residues" evidence="1">
    <location>
        <begin position="8"/>
        <end position="23"/>
    </location>
</feature>
<evidence type="ECO:0000256" key="1">
    <source>
        <dbReference type="SAM" id="MobiDB-lite"/>
    </source>
</evidence>
<name>A0A6A6MQK2_HEVBR</name>
<sequence length="221" mass="23795">MASPSPSPQRNITVAEHSCTSTDSRIKSSPGDKVAPDQGQSVDDEHEKWSIIKKRCPESNVKSEETLRETSSVPSARMVEKTSNGGGKETWEEKPRGKLNAGGPSDANEDSCNSFETEDKFNVLGVVGTEAVVGSSPYPSSEIDSENKKNVNDELNIPGQAEQKPPAMMHSLSTKASAGEVLHPSDSNKDIISENIHEVKAEKADETDTRSPCAGKQKTEE</sequence>
<evidence type="ECO:0000313" key="3">
    <source>
        <dbReference type="Proteomes" id="UP000467840"/>
    </source>
</evidence>
<gene>
    <name evidence="2" type="ORF">GH714_030116</name>
</gene>
<feature type="region of interest" description="Disordered" evidence="1">
    <location>
        <begin position="132"/>
        <end position="168"/>
    </location>
</feature>
<reference evidence="2 3" key="1">
    <citation type="journal article" date="2020" name="Mol. Plant">
        <title>The Chromosome-Based Rubber Tree Genome Provides New Insights into Spurge Genome Evolution and Rubber Biosynthesis.</title>
        <authorList>
            <person name="Liu J."/>
            <person name="Shi C."/>
            <person name="Shi C.C."/>
            <person name="Li W."/>
            <person name="Zhang Q.J."/>
            <person name="Zhang Y."/>
            <person name="Li K."/>
            <person name="Lu H.F."/>
            <person name="Shi C."/>
            <person name="Zhu S.T."/>
            <person name="Xiao Z.Y."/>
            <person name="Nan H."/>
            <person name="Yue Y."/>
            <person name="Zhu X.G."/>
            <person name="Wu Y."/>
            <person name="Hong X.N."/>
            <person name="Fan G.Y."/>
            <person name="Tong Y."/>
            <person name="Zhang D."/>
            <person name="Mao C.L."/>
            <person name="Liu Y.L."/>
            <person name="Hao S.J."/>
            <person name="Liu W.Q."/>
            <person name="Lv M.Q."/>
            <person name="Zhang H.B."/>
            <person name="Liu Y."/>
            <person name="Hu-Tang G.R."/>
            <person name="Wang J.P."/>
            <person name="Wang J.H."/>
            <person name="Sun Y.H."/>
            <person name="Ni S.B."/>
            <person name="Chen W.B."/>
            <person name="Zhang X.C."/>
            <person name="Jiao Y.N."/>
            <person name="Eichler E.E."/>
            <person name="Li G.H."/>
            <person name="Liu X."/>
            <person name="Gao L.Z."/>
        </authorList>
    </citation>
    <scope>NUCLEOTIDE SEQUENCE [LARGE SCALE GENOMIC DNA]</scope>
    <source>
        <strain evidence="3">cv. GT1</strain>
        <tissue evidence="2">Leaf</tissue>
    </source>
</reference>
<feature type="region of interest" description="Disordered" evidence="1">
    <location>
        <begin position="1"/>
        <end position="114"/>
    </location>
</feature>
<comment type="caution">
    <text evidence="2">The sequence shown here is derived from an EMBL/GenBank/DDBJ whole genome shotgun (WGS) entry which is preliminary data.</text>
</comment>
<feature type="compositionally biased region" description="Basic and acidic residues" evidence="1">
    <location>
        <begin position="194"/>
        <end position="209"/>
    </location>
</feature>
<keyword evidence="3" id="KW-1185">Reference proteome</keyword>
<protein>
    <submittedName>
        <fullName evidence="2">Uncharacterized protein</fullName>
    </submittedName>
</protein>
<dbReference type="EMBL" id="JAAGAX010000005">
    <property type="protein sequence ID" value="KAF2314708.1"/>
    <property type="molecule type" value="Genomic_DNA"/>
</dbReference>
<accession>A0A6A6MQK2</accession>
<evidence type="ECO:0000313" key="2">
    <source>
        <dbReference type="EMBL" id="KAF2314708.1"/>
    </source>
</evidence>
<dbReference type="PANTHER" id="PTHR46548">
    <property type="entry name" value="BAH AND TFIIS DOMAIN-CONTAINING PROTEIN-RELATED"/>
    <property type="match status" value="1"/>
</dbReference>
<organism evidence="2 3">
    <name type="scientific">Hevea brasiliensis</name>
    <name type="common">Para rubber tree</name>
    <name type="synonym">Siphonia brasiliensis</name>
    <dbReference type="NCBI Taxonomy" id="3981"/>
    <lineage>
        <taxon>Eukaryota</taxon>
        <taxon>Viridiplantae</taxon>
        <taxon>Streptophyta</taxon>
        <taxon>Embryophyta</taxon>
        <taxon>Tracheophyta</taxon>
        <taxon>Spermatophyta</taxon>
        <taxon>Magnoliopsida</taxon>
        <taxon>eudicotyledons</taxon>
        <taxon>Gunneridae</taxon>
        <taxon>Pentapetalae</taxon>
        <taxon>rosids</taxon>
        <taxon>fabids</taxon>
        <taxon>Malpighiales</taxon>
        <taxon>Euphorbiaceae</taxon>
        <taxon>Crotonoideae</taxon>
        <taxon>Micrandreae</taxon>
        <taxon>Hevea</taxon>
    </lineage>
</organism>
<dbReference type="Proteomes" id="UP000467840">
    <property type="component" value="Chromosome 15"/>
</dbReference>
<dbReference type="AlphaFoldDB" id="A0A6A6MQK2"/>
<proteinExistence type="predicted"/>
<feature type="region of interest" description="Disordered" evidence="1">
    <location>
        <begin position="194"/>
        <end position="221"/>
    </location>
</feature>
<dbReference type="PANTHER" id="PTHR46548:SF1">
    <property type="entry name" value="BAH AND TFIIS DOMAIN-CONTAINING PROTEIN-RELATED"/>
    <property type="match status" value="1"/>
</dbReference>
<feature type="compositionally biased region" description="Basic and acidic residues" evidence="1">
    <location>
        <begin position="43"/>
        <end position="68"/>
    </location>
</feature>